<dbReference type="Proteomes" id="UP001218246">
    <property type="component" value="Unassembled WGS sequence"/>
</dbReference>
<evidence type="ECO:0000259" key="2">
    <source>
        <dbReference type="PROSITE" id="PS50937"/>
    </source>
</evidence>
<dbReference type="Pfam" id="PF13411">
    <property type="entry name" value="MerR_1"/>
    <property type="match status" value="1"/>
</dbReference>
<dbReference type="RefSeq" id="WP_278018315.1">
    <property type="nucleotide sequence ID" value="NZ_JARRRY010000008.1"/>
</dbReference>
<feature type="domain" description="HTH merR-type" evidence="2">
    <location>
        <begin position="9"/>
        <end position="77"/>
    </location>
</feature>
<dbReference type="InterPro" id="IPR009061">
    <property type="entry name" value="DNA-bd_dom_put_sf"/>
</dbReference>
<dbReference type="EMBL" id="JARULN010000009">
    <property type="protein sequence ID" value="MDG5754485.1"/>
    <property type="molecule type" value="Genomic_DNA"/>
</dbReference>
<proteinExistence type="predicted"/>
<comment type="caution">
    <text evidence="3">The sequence shown here is derived from an EMBL/GenBank/DDBJ whole genome shotgun (WGS) entry which is preliminary data.</text>
</comment>
<dbReference type="SMART" id="SM00422">
    <property type="entry name" value="HTH_MERR"/>
    <property type="match status" value="1"/>
</dbReference>
<accession>A0ABT6H548</accession>
<evidence type="ECO:0000313" key="4">
    <source>
        <dbReference type="Proteomes" id="UP001218246"/>
    </source>
</evidence>
<dbReference type="PANTHER" id="PTHR30204:SF95">
    <property type="entry name" value="HTH-TYPE TRANSCRIPTIONAL REGULATOR CUER"/>
    <property type="match status" value="1"/>
</dbReference>
<name>A0ABT6H548_9BACI</name>
<keyword evidence="1" id="KW-0238">DNA-binding</keyword>
<gene>
    <name evidence="3" type="ORF">P6P90_10950</name>
</gene>
<dbReference type="InterPro" id="IPR047057">
    <property type="entry name" value="MerR_fam"/>
</dbReference>
<sequence>MGGEHVGNGYRIGELAEIAHVSKRTIDYYTNLGLLTAHRSDSNYRYYDKNAVEILHFIEQCKKMHMPLSDIKQLLARKHTAIDTSHSVATHVDEVTRHIQELEQELAHLKPLLDELTNEQRETIMKYVSGRATNLMQTLLLFLG</sequence>
<dbReference type="SUPFAM" id="SSF46955">
    <property type="entry name" value="Putative DNA-binding domain"/>
    <property type="match status" value="1"/>
</dbReference>
<protein>
    <submittedName>
        <fullName evidence="3">MerR family transcriptional regulator</fullName>
    </submittedName>
</protein>
<dbReference type="PROSITE" id="PS50937">
    <property type="entry name" value="HTH_MERR_2"/>
    <property type="match status" value="1"/>
</dbReference>
<dbReference type="PANTHER" id="PTHR30204">
    <property type="entry name" value="REDOX-CYCLING DRUG-SENSING TRANSCRIPTIONAL ACTIVATOR SOXR"/>
    <property type="match status" value="1"/>
</dbReference>
<dbReference type="CDD" id="cd04779">
    <property type="entry name" value="HTH_MerR-like_sg4"/>
    <property type="match status" value="1"/>
</dbReference>
<dbReference type="Gene3D" id="1.10.1660.10">
    <property type="match status" value="1"/>
</dbReference>
<dbReference type="PRINTS" id="PR00040">
    <property type="entry name" value="HTHMERR"/>
</dbReference>
<evidence type="ECO:0000256" key="1">
    <source>
        <dbReference type="ARBA" id="ARBA00023125"/>
    </source>
</evidence>
<evidence type="ECO:0000313" key="3">
    <source>
        <dbReference type="EMBL" id="MDG5754485.1"/>
    </source>
</evidence>
<dbReference type="InterPro" id="IPR000551">
    <property type="entry name" value="MerR-type_HTH_dom"/>
</dbReference>
<keyword evidence="4" id="KW-1185">Reference proteome</keyword>
<reference evidence="3 4" key="1">
    <citation type="submission" date="2023-04" db="EMBL/GenBank/DDBJ databases">
        <title>Ectobacillus antri isolated from activated sludge.</title>
        <authorList>
            <person name="Yan P."/>
            <person name="Liu X."/>
        </authorList>
    </citation>
    <scope>NUCLEOTIDE SEQUENCE [LARGE SCALE GENOMIC DNA]</scope>
    <source>
        <strain evidence="3 4">C18H</strain>
    </source>
</reference>
<organism evidence="3 4">
    <name type="scientific">Ectobacillus antri</name>
    <dbReference type="NCBI Taxonomy" id="2486280"/>
    <lineage>
        <taxon>Bacteria</taxon>
        <taxon>Bacillati</taxon>
        <taxon>Bacillota</taxon>
        <taxon>Bacilli</taxon>
        <taxon>Bacillales</taxon>
        <taxon>Bacillaceae</taxon>
        <taxon>Ectobacillus</taxon>
    </lineage>
</organism>